<feature type="compositionally biased region" description="Polar residues" evidence="1">
    <location>
        <begin position="8"/>
        <end position="28"/>
    </location>
</feature>
<evidence type="ECO:0000313" key="2">
    <source>
        <dbReference type="EMBL" id="KAK4724043.1"/>
    </source>
</evidence>
<feature type="region of interest" description="Disordered" evidence="1">
    <location>
        <begin position="1"/>
        <end position="89"/>
    </location>
</feature>
<protein>
    <submittedName>
        <fullName evidence="2">Uncharacterized protein</fullName>
    </submittedName>
</protein>
<dbReference type="EMBL" id="JAWPEI010000006">
    <property type="protein sequence ID" value="KAK4724043.1"/>
    <property type="molecule type" value="Genomic_DNA"/>
</dbReference>
<gene>
    <name evidence="2" type="ORF">R3W88_026822</name>
</gene>
<feature type="compositionally biased region" description="Basic and acidic residues" evidence="1">
    <location>
        <begin position="70"/>
        <end position="84"/>
    </location>
</feature>
<dbReference type="Proteomes" id="UP001311915">
    <property type="component" value="Unassembled WGS sequence"/>
</dbReference>
<feature type="region of interest" description="Disordered" evidence="1">
    <location>
        <begin position="208"/>
        <end position="230"/>
    </location>
</feature>
<proteinExistence type="predicted"/>
<sequence length="230" mass="25895">MDVHISDLSGNRNGGNTDNKQSYQSTVLERNLNEETSRDGPNTDRNDSFPAQPAGDSSQTGAVHPAEAATRQEEANDQHTKTRITENSIEETQSLNFSFGIKTNSMNITPNSILCVMQDTNQDKYMEKAGHDQRQMVEQTRQSHQAKGKEVQPGQLLNKNARQTIKSTNQQGETSRLHQDNNRVQMDYQNNFPRISNNYARYDPNLLRNKKGETQVQDNGKAEINISSQA</sequence>
<evidence type="ECO:0000313" key="3">
    <source>
        <dbReference type="Proteomes" id="UP001311915"/>
    </source>
</evidence>
<accession>A0AAV9LF44</accession>
<dbReference type="AlphaFoldDB" id="A0AAV9LF44"/>
<feature type="compositionally biased region" description="Basic and acidic residues" evidence="1">
    <location>
        <begin position="31"/>
        <end position="47"/>
    </location>
</feature>
<name>A0AAV9LF44_9SOLN</name>
<comment type="caution">
    <text evidence="2">The sequence shown here is derived from an EMBL/GenBank/DDBJ whole genome shotgun (WGS) entry which is preliminary data.</text>
</comment>
<evidence type="ECO:0000256" key="1">
    <source>
        <dbReference type="SAM" id="MobiDB-lite"/>
    </source>
</evidence>
<reference evidence="2 3" key="1">
    <citation type="submission" date="2023-10" db="EMBL/GenBank/DDBJ databases">
        <title>Genome-Wide Identification Analysis in wild type Solanum Pinnatisectum Reveals Some Genes Defensing Phytophthora Infestans.</title>
        <authorList>
            <person name="Sun C."/>
        </authorList>
    </citation>
    <scope>NUCLEOTIDE SEQUENCE [LARGE SCALE GENOMIC DNA]</scope>
    <source>
        <strain evidence="2">LQN</strain>
        <tissue evidence="2">Leaf</tissue>
    </source>
</reference>
<keyword evidence="3" id="KW-1185">Reference proteome</keyword>
<organism evidence="2 3">
    <name type="scientific">Solanum pinnatisectum</name>
    <name type="common">tansyleaf nightshade</name>
    <dbReference type="NCBI Taxonomy" id="50273"/>
    <lineage>
        <taxon>Eukaryota</taxon>
        <taxon>Viridiplantae</taxon>
        <taxon>Streptophyta</taxon>
        <taxon>Embryophyta</taxon>
        <taxon>Tracheophyta</taxon>
        <taxon>Spermatophyta</taxon>
        <taxon>Magnoliopsida</taxon>
        <taxon>eudicotyledons</taxon>
        <taxon>Gunneridae</taxon>
        <taxon>Pentapetalae</taxon>
        <taxon>asterids</taxon>
        <taxon>lamiids</taxon>
        <taxon>Solanales</taxon>
        <taxon>Solanaceae</taxon>
        <taxon>Solanoideae</taxon>
        <taxon>Solaneae</taxon>
        <taxon>Solanum</taxon>
    </lineage>
</organism>